<gene>
    <name evidence="1" type="primary">HaOG208154</name>
    <name evidence="1" type="ORF">B5X24_HaOG208154</name>
</gene>
<dbReference type="EMBL" id="KZ150059">
    <property type="protein sequence ID" value="PZC74259.1"/>
    <property type="molecule type" value="Genomic_DNA"/>
</dbReference>
<name>A0A2W1BGK9_HELAM</name>
<keyword evidence="2" id="KW-1185">Reference proteome</keyword>
<organism evidence="1 2">
    <name type="scientific">Helicoverpa armigera</name>
    <name type="common">Cotton bollworm</name>
    <name type="synonym">Heliothis armigera</name>
    <dbReference type="NCBI Taxonomy" id="29058"/>
    <lineage>
        <taxon>Eukaryota</taxon>
        <taxon>Metazoa</taxon>
        <taxon>Ecdysozoa</taxon>
        <taxon>Arthropoda</taxon>
        <taxon>Hexapoda</taxon>
        <taxon>Insecta</taxon>
        <taxon>Pterygota</taxon>
        <taxon>Neoptera</taxon>
        <taxon>Endopterygota</taxon>
        <taxon>Lepidoptera</taxon>
        <taxon>Glossata</taxon>
        <taxon>Ditrysia</taxon>
        <taxon>Noctuoidea</taxon>
        <taxon>Noctuidae</taxon>
        <taxon>Heliothinae</taxon>
        <taxon>Helicoverpa</taxon>
    </lineage>
</organism>
<proteinExistence type="predicted"/>
<dbReference type="PROSITE" id="PS51257">
    <property type="entry name" value="PROKAR_LIPOPROTEIN"/>
    <property type="match status" value="1"/>
</dbReference>
<dbReference type="Proteomes" id="UP000249218">
    <property type="component" value="Unassembled WGS sequence"/>
</dbReference>
<dbReference type="AlphaFoldDB" id="A0A2W1BGK9"/>
<evidence type="ECO:0000313" key="2">
    <source>
        <dbReference type="Proteomes" id="UP000249218"/>
    </source>
</evidence>
<sequence length="114" mass="12349">MTRGPVFGILQSCIWNWDGIIPRVQFSWSGTIGCVRCALAAQILCARYDIIKTLGGARAREILPYTRSIAHRTACARAACARAACPRCTHCPMSVGAMSPSDNHDVCTHVTTRG</sequence>
<protein>
    <submittedName>
        <fullName evidence="1">Uncharacterized protein</fullName>
    </submittedName>
</protein>
<reference evidence="1 2" key="1">
    <citation type="journal article" date="2017" name="BMC Biol.">
        <title>Genomic innovations, transcriptional plasticity and gene loss underlying the evolution and divergence of two highly polyphagous and invasive Helicoverpa pest species.</title>
        <authorList>
            <person name="Pearce S.L."/>
            <person name="Clarke D.F."/>
            <person name="East P.D."/>
            <person name="Elfekih S."/>
            <person name="Gordon K.H."/>
            <person name="Jermiin L.S."/>
            <person name="McGaughran A."/>
            <person name="Oakeshott J.G."/>
            <person name="Papanikolaou A."/>
            <person name="Perera O.P."/>
            <person name="Rane R.V."/>
            <person name="Richards S."/>
            <person name="Tay W.T."/>
            <person name="Walsh T.K."/>
            <person name="Anderson A."/>
            <person name="Anderson C.J."/>
            <person name="Asgari S."/>
            <person name="Board P.G."/>
            <person name="Bretschneider A."/>
            <person name="Campbell P.M."/>
            <person name="Chertemps T."/>
            <person name="Christeller J.T."/>
            <person name="Coppin C.W."/>
            <person name="Downes S.J."/>
            <person name="Duan G."/>
            <person name="Farnsworth C.A."/>
            <person name="Good R.T."/>
            <person name="Han L.B."/>
            <person name="Han Y.C."/>
            <person name="Hatje K."/>
            <person name="Horne I."/>
            <person name="Huang Y.P."/>
            <person name="Hughes D.S."/>
            <person name="Jacquin-Joly E."/>
            <person name="James W."/>
            <person name="Jhangiani S."/>
            <person name="Kollmar M."/>
            <person name="Kuwar S.S."/>
            <person name="Li S."/>
            <person name="Liu N.Y."/>
            <person name="Maibeche M.T."/>
            <person name="Miller J.R."/>
            <person name="Montagne N."/>
            <person name="Perry T."/>
            <person name="Qu J."/>
            <person name="Song S.V."/>
            <person name="Sutton G.G."/>
            <person name="Vogel H."/>
            <person name="Walenz B.P."/>
            <person name="Xu W."/>
            <person name="Zhang H.J."/>
            <person name="Zou Z."/>
            <person name="Batterham P."/>
            <person name="Edwards O.R."/>
            <person name="Feyereisen R."/>
            <person name="Gibbs R.A."/>
            <person name="Heckel D.G."/>
            <person name="McGrath A."/>
            <person name="Robin C."/>
            <person name="Scherer S.E."/>
            <person name="Worley K.C."/>
            <person name="Wu Y.D."/>
        </authorList>
    </citation>
    <scope>NUCLEOTIDE SEQUENCE [LARGE SCALE GENOMIC DNA]</scope>
    <source>
        <strain evidence="1">Harm_GR_Male_#8</strain>
        <tissue evidence="1">Whole organism</tissue>
    </source>
</reference>
<evidence type="ECO:0000313" key="1">
    <source>
        <dbReference type="EMBL" id="PZC74259.1"/>
    </source>
</evidence>
<accession>A0A2W1BGK9</accession>